<dbReference type="AlphaFoldDB" id="A0A6L6IG42"/>
<keyword evidence="2" id="KW-1185">Reference proteome</keyword>
<proteinExistence type="predicted"/>
<name>A0A6L6IG42_9ENTR</name>
<dbReference type="EMBL" id="WMJZ01000004">
    <property type="protein sequence ID" value="MTH45599.1"/>
    <property type="molecule type" value="Genomic_DNA"/>
</dbReference>
<evidence type="ECO:0000313" key="2">
    <source>
        <dbReference type="Proteomes" id="UP000477739"/>
    </source>
</evidence>
<dbReference type="Proteomes" id="UP000477739">
    <property type="component" value="Unassembled WGS sequence"/>
</dbReference>
<dbReference type="OrthoDB" id="264960at2"/>
<sequence>MVKRRRKPGPQTLHERCRLIFNEEPPVQRVWEPEFDYADDELRALAATDWRLITSHQLSCYYVLNLVYHDSLQPELFRYLFPLCLAEWHESVMLSSEKGDYLAENLLMALRRPYLWRQMMDAGQRRQVRAFLTETMLCRIDSQRGFDSQMTWLPVWNALGGTAPIMRALWQQWWSLTSPGKAICALQYAAHLIYPPEHNPLWPAGRGTFCYPLSCSEAWTAENLEFLRKELVPETLLINVRKAARLLHNEPEAGLAERIARDAKAAGEIIEIQVEELLNGLASDSRGQALE</sequence>
<organism evidence="1 2">
    <name type="scientific">Intestinirhabdus alba</name>
    <dbReference type="NCBI Taxonomy" id="2899544"/>
    <lineage>
        <taxon>Bacteria</taxon>
        <taxon>Pseudomonadati</taxon>
        <taxon>Pseudomonadota</taxon>
        <taxon>Gammaproteobacteria</taxon>
        <taxon>Enterobacterales</taxon>
        <taxon>Enterobacteriaceae</taxon>
        <taxon>Intestinirhabdus</taxon>
    </lineage>
</organism>
<accession>A0A6L6IG42</accession>
<gene>
    <name evidence="1" type="ORF">GJV78_04835</name>
</gene>
<comment type="caution">
    <text evidence="1">The sequence shown here is derived from an EMBL/GenBank/DDBJ whole genome shotgun (WGS) entry which is preliminary data.</text>
</comment>
<evidence type="ECO:0000313" key="1">
    <source>
        <dbReference type="EMBL" id="MTH45599.1"/>
    </source>
</evidence>
<reference evidence="1 2" key="1">
    <citation type="submission" date="2019-11" db="EMBL/GenBank/DDBJ databases">
        <title>Escherichia alba sp. nov. isolated from the gut of plastic-eating superworms Zophobas atratus.</title>
        <authorList>
            <person name="Yang Y."/>
        </authorList>
    </citation>
    <scope>NUCLEOTIDE SEQUENCE [LARGE SCALE GENOMIC DNA]</scope>
    <source>
        <strain evidence="2">BIT-B35</strain>
    </source>
</reference>
<dbReference type="RefSeq" id="WP_155107253.1">
    <property type="nucleotide sequence ID" value="NZ_WMJZ01000004.1"/>
</dbReference>
<evidence type="ECO:0008006" key="3">
    <source>
        <dbReference type="Google" id="ProtNLM"/>
    </source>
</evidence>
<protein>
    <recommendedName>
        <fullName evidence="3">DUF4123 domain-containing protein</fullName>
    </recommendedName>
</protein>